<feature type="signal peptide" evidence="4">
    <location>
        <begin position="1"/>
        <end position="27"/>
    </location>
</feature>
<dbReference type="EMBL" id="CAJVPD010000033">
    <property type="protein sequence ID" value="CAG8260757.1"/>
    <property type="molecule type" value="Genomic_DNA"/>
</dbReference>
<dbReference type="PANTHER" id="PTHR24198:SF165">
    <property type="entry name" value="ANKYRIN REPEAT-CONTAINING PROTEIN-RELATED"/>
    <property type="match status" value="1"/>
</dbReference>
<keyword evidence="4" id="KW-0732">Signal</keyword>
<protein>
    <recommendedName>
        <fullName evidence="7">Ankyrin</fullName>
    </recommendedName>
</protein>
<sequence length="642" mass="71147">MVGLLDLPVEIILLIAGSLLCHEEVEGSFAGPQSDLNSLIQTNRQLYSLFQDELYESNVRYHRQTALAFGAYHGNRTIVEKTLEIDKSKISLAIPSWILPCTVHTTHEPVCWAAQGGQIAMIQHLLDCGATLKPAFLECGRCECETGLLGQAARNGQLETMKYLLAMDLKIESRRELKHQRPERRGVTPLRMAVENGQKNCIDFILRKGGYLALRGKEYVHRIALIVAGVGCPPTEVSHQSLDSALFLLKQSKLTKSFDFCRCLVDVAIAISKDFLKLTQILEMPGNFELYADMLLYLAVMSGHVPLLDEMVRLGVSVETRFRGGHTPISLAALEGGPEIATRLLELGADLNVKNDKDQSPFFLATLSRALGVMEVFLYHGADINASSTRCGIIQTPLFRAIADLERSCLIGRNMSSPRRAGRSSASAVVEFLLQNGADPNFRDPTYGMSPFWLAIRTCSPLNDDERMRALIEHGADVHVAQRRRSILCDASRHYSIDTIKLLLEQGVDPNDYGTEFSATKTYHRGVPLSPLAKCMKYGWSEQAVLLLDFGADPHALHWKKETCLVKAATFGSYALVAKLLEKGVDVNESFRGKTALDIAVWRRNAELTELLLRWGAKPTASAKEGCIVSKTKCRSEGKEDK</sequence>
<feature type="repeat" description="ANK" evidence="3">
    <location>
        <begin position="592"/>
        <end position="624"/>
    </location>
</feature>
<name>A0A9W4I9F6_9EURO</name>
<evidence type="ECO:0000313" key="5">
    <source>
        <dbReference type="EMBL" id="CAG8260757.1"/>
    </source>
</evidence>
<reference evidence="5" key="1">
    <citation type="submission" date="2021-07" db="EMBL/GenBank/DDBJ databases">
        <authorList>
            <person name="Branca A.L. A."/>
        </authorList>
    </citation>
    <scope>NUCLEOTIDE SEQUENCE</scope>
</reference>
<dbReference type="PANTHER" id="PTHR24198">
    <property type="entry name" value="ANKYRIN REPEAT AND PROTEIN KINASE DOMAIN-CONTAINING PROTEIN"/>
    <property type="match status" value="1"/>
</dbReference>
<accession>A0A9W4I9F6</accession>
<dbReference type="SUPFAM" id="SSF48403">
    <property type="entry name" value="Ankyrin repeat"/>
    <property type="match status" value="2"/>
</dbReference>
<evidence type="ECO:0000313" key="6">
    <source>
        <dbReference type="Proteomes" id="UP001152592"/>
    </source>
</evidence>
<dbReference type="OrthoDB" id="5422293at2759"/>
<dbReference type="AlphaFoldDB" id="A0A9W4I9F6"/>
<dbReference type="PROSITE" id="PS50297">
    <property type="entry name" value="ANK_REP_REGION"/>
    <property type="match status" value="2"/>
</dbReference>
<evidence type="ECO:0000256" key="2">
    <source>
        <dbReference type="ARBA" id="ARBA00023043"/>
    </source>
</evidence>
<proteinExistence type="predicted"/>
<feature type="repeat" description="ANK" evidence="3">
    <location>
        <begin position="324"/>
        <end position="356"/>
    </location>
</feature>
<feature type="repeat" description="ANK" evidence="3">
    <location>
        <begin position="185"/>
        <end position="217"/>
    </location>
</feature>
<dbReference type="InterPro" id="IPR036770">
    <property type="entry name" value="Ankyrin_rpt-contain_sf"/>
</dbReference>
<dbReference type="InterPro" id="IPR002110">
    <property type="entry name" value="Ankyrin_rpt"/>
</dbReference>
<dbReference type="PRINTS" id="PR01415">
    <property type="entry name" value="ANKYRIN"/>
</dbReference>
<keyword evidence="2 3" id="KW-0040">ANK repeat</keyword>
<organism evidence="5 6">
    <name type="scientific">Penicillium salamii</name>
    <dbReference type="NCBI Taxonomy" id="1612424"/>
    <lineage>
        <taxon>Eukaryota</taxon>
        <taxon>Fungi</taxon>
        <taxon>Dikarya</taxon>
        <taxon>Ascomycota</taxon>
        <taxon>Pezizomycotina</taxon>
        <taxon>Eurotiomycetes</taxon>
        <taxon>Eurotiomycetidae</taxon>
        <taxon>Eurotiales</taxon>
        <taxon>Aspergillaceae</taxon>
        <taxon>Penicillium</taxon>
    </lineage>
</organism>
<evidence type="ECO:0008006" key="7">
    <source>
        <dbReference type="Google" id="ProtNLM"/>
    </source>
</evidence>
<keyword evidence="1" id="KW-0677">Repeat</keyword>
<dbReference type="Proteomes" id="UP001152592">
    <property type="component" value="Unassembled WGS sequence"/>
</dbReference>
<feature type="chain" id="PRO_5040853912" description="Ankyrin" evidence="4">
    <location>
        <begin position="28"/>
        <end position="642"/>
    </location>
</feature>
<dbReference type="SMART" id="SM00248">
    <property type="entry name" value="ANK"/>
    <property type="match status" value="12"/>
</dbReference>
<dbReference type="Gene3D" id="1.25.40.20">
    <property type="entry name" value="Ankyrin repeat-containing domain"/>
    <property type="match status" value="3"/>
</dbReference>
<dbReference type="Pfam" id="PF12796">
    <property type="entry name" value="Ank_2"/>
    <property type="match status" value="4"/>
</dbReference>
<evidence type="ECO:0000256" key="4">
    <source>
        <dbReference type="SAM" id="SignalP"/>
    </source>
</evidence>
<evidence type="ECO:0000256" key="1">
    <source>
        <dbReference type="ARBA" id="ARBA00022737"/>
    </source>
</evidence>
<comment type="caution">
    <text evidence="5">The sequence shown here is derived from an EMBL/GenBank/DDBJ whole genome shotgun (WGS) entry which is preliminary data.</text>
</comment>
<gene>
    <name evidence="5" type="ORF">PSALAMII_LOCUS943</name>
</gene>
<evidence type="ECO:0000256" key="3">
    <source>
        <dbReference type="PROSITE-ProRule" id="PRU00023"/>
    </source>
</evidence>
<dbReference type="PROSITE" id="PS50088">
    <property type="entry name" value="ANK_REPEAT"/>
    <property type="match status" value="3"/>
</dbReference>